<keyword evidence="4" id="KW-1003">Cell membrane</keyword>
<dbReference type="InterPro" id="IPR004706">
    <property type="entry name" value="Arsenical-R_Acr3"/>
</dbReference>
<feature type="transmembrane region" description="Helical" evidence="8">
    <location>
        <begin position="205"/>
        <end position="226"/>
    </location>
</feature>
<dbReference type="GO" id="GO:0015105">
    <property type="term" value="F:arsenite transmembrane transporter activity"/>
    <property type="evidence" value="ECO:0007669"/>
    <property type="project" value="TreeGrafter"/>
</dbReference>
<keyword evidence="5 8" id="KW-0812">Transmembrane</keyword>
<evidence type="ECO:0000256" key="1">
    <source>
        <dbReference type="ARBA" id="ARBA00004651"/>
    </source>
</evidence>
<feature type="transmembrane region" description="Helical" evidence="8">
    <location>
        <begin position="39"/>
        <end position="63"/>
    </location>
</feature>
<reference evidence="9 10" key="1">
    <citation type="submission" date="2020-02" db="EMBL/GenBank/DDBJ databases">
        <authorList>
            <person name="Hogendoorn C."/>
        </authorList>
    </citation>
    <scope>NUCLEOTIDE SEQUENCE [LARGE SCALE GENOMIC DNA]</scope>
    <source>
        <strain evidence="9">R501</strain>
    </source>
</reference>
<feature type="transmembrane region" description="Helical" evidence="8">
    <location>
        <begin position="238"/>
        <end position="260"/>
    </location>
</feature>
<keyword evidence="10" id="KW-1185">Reference proteome</keyword>
<keyword evidence="3" id="KW-0813">Transport</keyword>
<dbReference type="GO" id="GO:0015104">
    <property type="term" value="F:antimonite transmembrane transporter activity"/>
    <property type="evidence" value="ECO:0007669"/>
    <property type="project" value="TreeGrafter"/>
</dbReference>
<feature type="transmembrane region" description="Helical" evidence="8">
    <location>
        <begin position="174"/>
        <end position="193"/>
    </location>
</feature>
<evidence type="ECO:0000256" key="5">
    <source>
        <dbReference type="ARBA" id="ARBA00022692"/>
    </source>
</evidence>
<accession>A0A6F8ZJ94</accession>
<evidence type="ECO:0000256" key="8">
    <source>
        <dbReference type="SAM" id="Phobius"/>
    </source>
</evidence>
<dbReference type="EMBL" id="LR778114">
    <property type="protein sequence ID" value="CAB1129751.1"/>
    <property type="molecule type" value="Genomic_DNA"/>
</dbReference>
<feature type="transmembrane region" description="Helical" evidence="8">
    <location>
        <begin position="15"/>
        <end position="33"/>
    </location>
</feature>
<keyword evidence="6 8" id="KW-1133">Transmembrane helix</keyword>
<dbReference type="Proteomes" id="UP000503399">
    <property type="component" value="Chromosome"/>
</dbReference>
<dbReference type="InterPro" id="IPR002657">
    <property type="entry name" value="BilAc:Na_symport/Acr3"/>
</dbReference>
<comment type="similarity">
    <text evidence="2">Belongs to the arsenical resistance-3 (ACR3) (TC 2.A.59) family.</text>
</comment>
<dbReference type="GO" id="GO:0005886">
    <property type="term" value="C:plasma membrane"/>
    <property type="evidence" value="ECO:0007669"/>
    <property type="project" value="UniProtKB-SubCell"/>
</dbReference>
<sequence length="343" mass="36334">MEIGNRPEAHLKRFFLAYTILAVVLSVALSTLFRRDVRAWSGTLTVLIVVFAFPTIAPSMVQLRTEVVPRAARRLNAIAAMVGYTFVLMPLPAILLAPALGNRYFGTAFVVAGSMPAASGALGFMLLSDADLELGTVLILLGILLTLAATPFWTGIYARQVALTVPPMVVLKPVLSILFTVLGGGQLIRFRLLRTRGPAFLSGPLAAPLSLTTMLGMILLISVALFKEGSAIVARPGLLLLLLCLHSILASAVFAGGTLLSRLLGLSYRENQAVVLAAGTKNMSTAIIVPALAVNPGAARVPAIDAIVYRVMPVVYLQFVPALKRWFAAGRRGEGRPPAAGSL</sequence>
<evidence type="ECO:0000256" key="4">
    <source>
        <dbReference type="ARBA" id="ARBA00022475"/>
    </source>
</evidence>
<name>A0A6F8ZJ94_9FIRM</name>
<evidence type="ECO:0008006" key="11">
    <source>
        <dbReference type="Google" id="ProtNLM"/>
    </source>
</evidence>
<keyword evidence="7 8" id="KW-0472">Membrane</keyword>
<comment type="subcellular location">
    <subcellularLocation>
        <location evidence="1">Cell membrane</location>
        <topology evidence="1">Multi-pass membrane protein</topology>
    </subcellularLocation>
</comment>
<gene>
    <name evidence="9" type="ORF">R50_2254</name>
</gene>
<evidence type="ECO:0000256" key="2">
    <source>
        <dbReference type="ARBA" id="ARBA00010110"/>
    </source>
</evidence>
<feature type="transmembrane region" description="Helical" evidence="8">
    <location>
        <begin position="134"/>
        <end position="154"/>
    </location>
</feature>
<feature type="transmembrane region" description="Helical" evidence="8">
    <location>
        <begin position="75"/>
        <end position="98"/>
    </location>
</feature>
<evidence type="ECO:0000256" key="7">
    <source>
        <dbReference type="ARBA" id="ARBA00023136"/>
    </source>
</evidence>
<dbReference type="PANTHER" id="PTHR43057">
    <property type="entry name" value="ARSENITE EFFLUX TRANSPORTER"/>
    <property type="match status" value="1"/>
</dbReference>
<dbReference type="PANTHER" id="PTHR43057:SF1">
    <property type="entry name" value="ARSENICAL-RESISTANCE PROTEIN 3"/>
    <property type="match status" value="1"/>
</dbReference>
<evidence type="ECO:0000313" key="9">
    <source>
        <dbReference type="EMBL" id="CAB1129751.1"/>
    </source>
</evidence>
<feature type="transmembrane region" description="Helical" evidence="8">
    <location>
        <begin position="104"/>
        <end position="127"/>
    </location>
</feature>
<evidence type="ECO:0000313" key="10">
    <source>
        <dbReference type="Proteomes" id="UP000503399"/>
    </source>
</evidence>
<dbReference type="Pfam" id="PF01758">
    <property type="entry name" value="SBF"/>
    <property type="match status" value="1"/>
</dbReference>
<dbReference type="GO" id="GO:0015297">
    <property type="term" value="F:antiporter activity"/>
    <property type="evidence" value="ECO:0007669"/>
    <property type="project" value="InterPro"/>
</dbReference>
<dbReference type="KEGG" id="hfv:R50_2254"/>
<dbReference type="InterPro" id="IPR038770">
    <property type="entry name" value="Na+/solute_symporter_sf"/>
</dbReference>
<dbReference type="Gene3D" id="1.20.1530.20">
    <property type="match status" value="1"/>
</dbReference>
<protein>
    <recommendedName>
        <fullName evidence="11">Bile acid:sodium symporter</fullName>
    </recommendedName>
</protein>
<organism evidence="9 10">
    <name type="scientific">Candidatus Hydrogenisulfobacillus filiaventi</name>
    <dbReference type="NCBI Taxonomy" id="2707344"/>
    <lineage>
        <taxon>Bacteria</taxon>
        <taxon>Bacillati</taxon>
        <taxon>Bacillota</taxon>
        <taxon>Clostridia</taxon>
        <taxon>Eubacteriales</taxon>
        <taxon>Clostridiales Family XVII. Incertae Sedis</taxon>
        <taxon>Candidatus Hydrogenisulfobacillus</taxon>
    </lineage>
</organism>
<dbReference type="AlphaFoldDB" id="A0A6F8ZJ94"/>
<evidence type="ECO:0000256" key="6">
    <source>
        <dbReference type="ARBA" id="ARBA00022989"/>
    </source>
</evidence>
<evidence type="ECO:0000256" key="3">
    <source>
        <dbReference type="ARBA" id="ARBA00022448"/>
    </source>
</evidence>
<proteinExistence type="inferred from homology"/>